<comment type="caution">
    <text evidence="5">The sequence shown here is derived from an EMBL/GenBank/DDBJ whole genome shotgun (WGS) entry which is preliminary data.</text>
</comment>
<dbReference type="Pfam" id="PF00496">
    <property type="entry name" value="SBP_bac_5"/>
    <property type="match status" value="1"/>
</dbReference>
<comment type="similarity">
    <text evidence="1">Belongs to the bacterial solute-binding protein 5 family.</text>
</comment>
<dbReference type="CDD" id="cd08498">
    <property type="entry name" value="PBP2_NikA_DppA_OppA_like_2"/>
    <property type="match status" value="1"/>
</dbReference>
<reference evidence="5 6" key="1">
    <citation type="submission" date="2017-07" db="EMBL/GenBank/DDBJ databases">
        <title>Acidovorax KNDSW TSA 6 genome sequence and assembly.</title>
        <authorList>
            <person name="Mayilraj S."/>
        </authorList>
    </citation>
    <scope>NUCLEOTIDE SEQUENCE [LARGE SCALE GENOMIC DNA]</scope>
    <source>
        <strain evidence="5 6">KNDSW-TSA6</strain>
    </source>
</reference>
<evidence type="ECO:0000259" key="4">
    <source>
        <dbReference type="Pfam" id="PF00496"/>
    </source>
</evidence>
<gene>
    <name evidence="5" type="ORF">CBY09_12745</name>
</gene>
<keyword evidence="2" id="KW-0813">Transport</keyword>
<proteinExistence type="inferred from homology"/>
<evidence type="ECO:0000256" key="3">
    <source>
        <dbReference type="ARBA" id="ARBA00022729"/>
    </source>
</evidence>
<dbReference type="PANTHER" id="PTHR30290">
    <property type="entry name" value="PERIPLASMIC BINDING COMPONENT OF ABC TRANSPORTER"/>
    <property type="match status" value="1"/>
</dbReference>
<evidence type="ECO:0000313" key="6">
    <source>
        <dbReference type="Proteomes" id="UP000215441"/>
    </source>
</evidence>
<dbReference type="Proteomes" id="UP000215441">
    <property type="component" value="Unassembled WGS sequence"/>
</dbReference>
<keyword evidence="3" id="KW-0732">Signal</keyword>
<sequence length="534" mass="59667">MPLRFDFSSLLSAPALVAALVCMMPAIGSAKPFKWAGSSDIQTMDIHSQNSALGNGIHAAVYESLVMFNSRTLKVEPLLATSWQQVSPTQLRVKLRQGVKFSDGSAMTADDVVYSLQRAMSRTSTYSIYTQGMDRIAKVDGETIDIFLKNPNPVILNQLTELRVMSKAWAEKNNSVEPKDIKAKEETFSHRNAMGTGPFVLKEWVPDQKLVFTANPHWWNAGKAEGNVTEITYTPIKSEATRIAALLSGEVDMVRDTSIQDLARIKANPNLKVMEMVENRTVYLAMDQFRDELVGSNIKGKNPLKDLRVRKALYQAIDSATLQRVTMRGMSKPTGAMVSPLVNGWTEAVDKRLPFDANAAKALLAEAGYKDGFEVDFACSNNAIVQDEELCQAITSMWSRIGVKAKLRTLPAVTYYPMAQRHEASIALLSWGVPTFDALYTLQSLVRTKTTGGDGNYNLGRYSNERMDYIVDRVKTETDQPVRNRLLTEGLQLQNDTVAHIPLHNQMLAWAMKKNVELVQRPDNRIDWRLIKVN</sequence>
<keyword evidence="6" id="KW-1185">Reference proteome</keyword>
<dbReference type="PANTHER" id="PTHR30290:SF9">
    <property type="entry name" value="OLIGOPEPTIDE-BINDING PROTEIN APPA"/>
    <property type="match status" value="1"/>
</dbReference>
<dbReference type="EMBL" id="NOIG01000008">
    <property type="protein sequence ID" value="OYD49817.1"/>
    <property type="molecule type" value="Genomic_DNA"/>
</dbReference>
<organism evidence="5 6">
    <name type="scientific">Acidovorax kalamii</name>
    <dbReference type="NCBI Taxonomy" id="2004485"/>
    <lineage>
        <taxon>Bacteria</taxon>
        <taxon>Pseudomonadati</taxon>
        <taxon>Pseudomonadota</taxon>
        <taxon>Betaproteobacteria</taxon>
        <taxon>Burkholderiales</taxon>
        <taxon>Comamonadaceae</taxon>
        <taxon>Acidovorax</taxon>
    </lineage>
</organism>
<dbReference type="PIRSF" id="PIRSF002741">
    <property type="entry name" value="MppA"/>
    <property type="match status" value="1"/>
</dbReference>
<dbReference type="Gene3D" id="3.40.190.10">
    <property type="entry name" value="Periplasmic binding protein-like II"/>
    <property type="match status" value="1"/>
</dbReference>
<dbReference type="SUPFAM" id="SSF53850">
    <property type="entry name" value="Periplasmic binding protein-like II"/>
    <property type="match status" value="1"/>
</dbReference>
<evidence type="ECO:0000313" key="5">
    <source>
        <dbReference type="EMBL" id="OYD49817.1"/>
    </source>
</evidence>
<dbReference type="InterPro" id="IPR039424">
    <property type="entry name" value="SBP_5"/>
</dbReference>
<name>A0A235EMN6_9BURK</name>
<feature type="domain" description="Solute-binding protein family 5" evidence="4">
    <location>
        <begin position="74"/>
        <end position="449"/>
    </location>
</feature>
<evidence type="ECO:0000256" key="1">
    <source>
        <dbReference type="ARBA" id="ARBA00005695"/>
    </source>
</evidence>
<dbReference type="GO" id="GO:0043190">
    <property type="term" value="C:ATP-binding cassette (ABC) transporter complex"/>
    <property type="evidence" value="ECO:0007669"/>
    <property type="project" value="InterPro"/>
</dbReference>
<dbReference type="OrthoDB" id="9801912at2"/>
<accession>A0A235EMN6</accession>
<dbReference type="InterPro" id="IPR030678">
    <property type="entry name" value="Peptide/Ni-bd"/>
</dbReference>
<dbReference type="GO" id="GO:0015833">
    <property type="term" value="P:peptide transport"/>
    <property type="evidence" value="ECO:0007669"/>
    <property type="project" value="TreeGrafter"/>
</dbReference>
<dbReference type="AlphaFoldDB" id="A0A235EMN6"/>
<dbReference type="GO" id="GO:0030288">
    <property type="term" value="C:outer membrane-bounded periplasmic space"/>
    <property type="evidence" value="ECO:0007669"/>
    <property type="project" value="UniProtKB-ARBA"/>
</dbReference>
<dbReference type="Gene3D" id="3.10.105.10">
    <property type="entry name" value="Dipeptide-binding Protein, Domain 3"/>
    <property type="match status" value="1"/>
</dbReference>
<protein>
    <submittedName>
        <fullName evidence="5">ABC transporter substrate-binding protein</fullName>
    </submittedName>
</protein>
<dbReference type="GO" id="GO:1904680">
    <property type="term" value="F:peptide transmembrane transporter activity"/>
    <property type="evidence" value="ECO:0007669"/>
    <property type="project" value="TreeGrafter"/>
</dbReference>
<evidence type="ECO:0000256" key="2">
    <source>
        <dbReference type="ARBA" id="ARBA00022448"/>
    </source>
</evidence>
<dbReference type="InterPro" id="IPR000914">
    <property type="entry name" value="SBP_5_dom"/>
</dbReference>